<dbReference type="SMART" id="SM01000">
    <property type="entry name" value="Aha1_N"/>
    <property type="match status" value="1"/>
</dbReference>
<dbReference type="EMBL" id="JAGSYN010000100">
    <property type="protein sequence ID" value="KAG7664265.1"/>
    <property type="molecule type" value="Genomic_DNA"/>
</dbReference>
<dbReference type="PANTHER" id="PTHR13009:SF15">
    <property type="entry name" value="HSP90 CO-CHAPERONE HCH1"/>
    <property type="match status" value="1"/>
</dbReference>
<evidence type="ECO:0000259" key="1">
    <source>
        <dbReference type="SMART" id="SM01000"/>
    </source>
</evidence>
<sequence length="148" mass="17194">MVVHNPNNWHWIDKNCLPWTKEYFNDNIVNTTFENDTYKLVLTSVDSITGDCDVTQRKGKVLCIFDLKLQFSIDIEEKNEEEENKKGTASITIPEFIHDDDDYEIEITSALFKQPVKTHFVPILKEKLQKFQPALLEAHAKDVQHASD</sequence>
<evidence type="ECO:0000313" key="3">
    <source>
        <dbReference type="Proteomes" id="UP000694255"/>
    </source>
</evidence>
<dbReference type="OrthoDB" id="567237at2759"/>
<accession>A0A8J5UYF3</accession>
<reference evidence="2 3" key="1">
    <citation type="journal article" date="2021" name="DNA Res.">
        <title>Genome analysis of Candida subhashii reveals its hybrid nature and dual mitochondrial genome conformations.</title>
        <authorList>
            <person name="Mixao V."/>
            <person name="Hegedusova E."/>
            <person name="Saus E."/>
            <person name="Pryszcz L.P."/>
            <person name="Cillingova A."/>
            <person name="Nosek J."/>
            <person name="Gabaldon T."/>
        </authorList>
    </citation>
    <scope>NUCLEOTIDE SEQUENCE [LARGE SCALE GENOMIC DNA]</scope>
    <source>
        <strain evidence="2 3">CBS 10753</strain>
    </source>
</reference>
<dbReference type="InterPro" id="IPR015310">
    <property type="entry name" value="AHSA1-like_N"/>
</dbReference>
<dbReference type="GO" id="GO:0005829">
    <property type="term" value="C:cytosol"/>
    <property type="evidence" value="ECO:0007669"/>
    <property type="project" value="TreeGrafter"/>
</dbReference>
<dbReference type="GO" id="GO:0001671">
    <property type="term" value="F:ATPase activator activity"/>
    <property type="evidence" value="ECO:0007669"/>
    <property type="project" value="InterPro"/>
</dbReference>
<dbReference type="Proteomes" id="UP000694255">
    <property type="component" value="Unassembled WGS sequence"/>
</dbReference>
<organism evidence="2 3">
    <name type="scientific">[Candida] subhashii</name>
    <dbReference type="NCBI Taxonomy" id="561895"/>
    <lineage>
        <taxon>Eukaryota</taxon>
        <taxon>Fungi</taxon>
        <taxon>Dikarya</taxon>
        <taxon>Ascomycota</taxon>
        <taxon>Saccharomycotina</taxon>
        <taxon>Pichiomycetes</taxon>
        <taxon>Debaryomycetaceae</taxon>
        <taxon>Spathaspora</taxon>
    </lineage>
</organism>
<evidence type="ECO:0000313" key="2">
    <source>
        <dbReference type="EMBL" id="KAG7664265.1"/>
    </source>
</evidence>
<feature type="domain" description="Activator of Hsp90 ATPase AHSA1-like N-terminal" evidence="1">
    <location>
        <begin position="13"/>
        <end position="141"/>
    </location>
</feature>
<dbReference type="PANTHER" id="PTHR13009">
    <property type="entry name" value="HEAT SHOCK PROTEIN 90 HSP90 CO-CHAPERONE AHA-1"/>
    <property type="match status" value="1"/>
</dbReference>
<dbReference type="RefSeq" id="XP_049264497.1">
    <property type="nucleotide sequence ID" value="XM_049405903.1"/>
</dbReference>
<keyword evidence="3" id="KW-1185">Reference proteome</keyword>
<protein>
    <recommendedName>
        <fullName evidence="1">Activator of Hsp90 ATPase AHSA1-like N-terminal domain-containing protein</fullName>
    </recommendedName>
</protein>
<proteinExistence type="predicted"/>
<dbReference type="AlphaFoldDB" id="A0A8J5UYF3"/>
<dbReference type="Pfam" id="PF09229">
    <property type="entry name" value="Aha1_N"/>
    <property type="match status" value="1"/>
</dbReference>
<name>A0A8J5UYF3_9ASCO</name>
<dbReference type="GeneID" id="73468981"/>
<comment type="caution">
    <text evidence="2">The sequence shown here is derived from an EMBL/GenBank/DDBJ whole genome shotgun (WGS) entry which is preliminary data.</text>
</comment>
<gene>
    <name evidence="2" type="ORF">J8A68_002180</name>
</gene>
<dbReference type="GO" id="GO:0051087">
    <property type="term" value="F:protein-folding chaperone binding"/>
    <property type="evidence" value="ECO:0007669"/>
    <property type="project" value="InterPro"/>
</dbReference>
<dbReference type="GO" id="GO:0006457">
    <property type="term" value="P:protein folding"/>
    <property type="evidence" value="ECO:0007669"/>
    <property type="project" value="TreeGrafter"/>
</dbReference>